<dbReference type="KEGG" id="cmah:C1I91_08115"/>
<dbReference type="EMBL" id="CP025746">
    <property type="protein sequence ID" value="QAA31611.1"/>
    <property type="molecule type" value="Genomic_DNA"/>
</dbReference>
<protein>
    <submittedName>
        <fullName evidence="1">Uncharacterized protein</fullName>
    </submittedName>
</protein>
<name>A0A410DRC3_9CLOT</name>
<gene>
    <name evidence="1" type="ORF">C1I91_08115</name>
</gene>
<evidence type="ECO:0000313" key="2">
    <source>
        <dbReference type="Proteomes" id="UP000286268"/>
    </source>
</evidence>
<keyword evidence="2" id="KW-1185">Reference proteome</keyword>
<evidence type="ECO:0000313" key="1">
    <source>
        <dbReference type="EMBL" id="QAA31611.1"/>
    </source>
</evidence>
<organism evidence="1 2">
    <name type="scientific">Clostridium manihotivorum</name>
    <dbReference type="NCBI Taxonomy" id="2320868"/>
    <lineage>
        <taxon>Bacteria</taxon>
        <taxon>Bacillati</taxon>
        <taxon>Bacillota</taxon>
        <taxon>Clostridia</taxon>
        <taxon>Eubacteriales</taxon>
        <taxon>Clostridiaceae</taxon>
        <taxon>Clostridium</taxon>
    </lineage>
</organism>
<dbReference type="AlphaFoldDB" id="A0A410DRC3"/>
<dbReference type="RefSeq" id="WP_128212422.1">
    <property type="nucleotide sequence ID" value="NZ_CP025746.1"/>
</dbReference>
<sequence length="198" mass="20210">MATPLSIQTTPSFASLTGTAPITIPVPIIAGGSNTATIGSIVLPVTNPGGRVFIEGVIPLALTLTLPAATITGGIDVILSVYRSATATTPIYNIRKTIFNSIGLVVAAIATTAVYDVLPFQFVETPGVPLCANTSSYFFTVTVVTTGLTLAVGSTVTINAPLVAPPVTPTLIPEVFNIVAQEVPDPITVTTTTTTVIS</sequence>
<reference evidence="1 2" key="1">
    <citation type="submission" date="2018-01" db="EMBL/GenBank/DDBJ databases">
        <title>Genome Sequencing and Assembly of Anaerobacter polyendosporus strain CT4.</title>
        <authorList>
            <person name="Tachaapaikoon C."/>
            <person name="Sutheeworapong S."/>
            <person name="Jenjaroenpun P."/>
            <person name="Wongsurawat T."/>
            <person name="Nookeaw I."/>
            <person name="Cheawchanlertfa P."/>
            <person name="Kosugi A."/>
            <person name="Cheevadhanarak S."/>
            <person name="Ratanakhanokchai K."/>
        </authorList>
    </citation>
    <scope>NUCLEOTIDE SEQUENCE [LARGE SCALE GENOMIC DNA]</scope>
    <source>
        <strain evidence="1 2">CT4</strain>
    </source>
</reference>
<accession>A0A410DRC3</accession>
<proteinExistence type="predicted"/>
<dbReference type="Proteomes" id="UP000286268">
    <property type="component" value="Chromosome"/>
</dbReference>